<name>A0ABR2MB06_9ASPA</name>
<proteinExistence type="predicted"/>
<gene>
    <name evidence="1" type="primary">HOX32</name>
    <name evidence="1" type="ORF">KSP40_PGU015697</name>
</gene>
<dbReference type="EMBL" id="JBBWWR010000010">
    <property type="protein sequence ID" value="KAK8961200.1"/>
    <property type="molecule type" value="Genomic_DNA"/>
</dbReference>
<accession>A0ABR2MB06</accession>
<dbReference type="PANTHER" id="PTHR45950">
    <property type="entry name" value="HOMEOBOX-LEUCINE ZIPPER PROTEIN ATHB-14"/>
    <property type="match status" value="1"/>
</dbReference>
<protein>
    <submittedName>
        <fullName evidence="1">Homeobox-leucine zipper protein HOX32</fullName>
    </submittedName>
</protein>
<dbReference type="PANTHER" id="PTHR45950:SF7">
    <property type="entry name" value="HOMEOBOX-LEUCINE ZIPPER PROTEIN ATHB-14"/>
    <property type="match status" value="1"/>
</dbReference>
<evidence type="ECO:0000313" key="2">
    <source>
        <dbReference type="Proteomes" id="UP001412067"/>
    </source>
</evidence>
<reference evidence="1 2" key="1">
    <citation type="journal article" date="2022" name="Nat. Plants">
        <title>Genomes of leafy and leafless Platanthera orchids illuminate the evolution of mycoheterotrophy.</title>
        <authorList>
            <person name="Li M.H."/>
            <person name="Liu K.W."/>
            <person name="Li Z."/>
            <person name="Lu H.C."/>
            <person name="Ye Q.L."/>
            <person name="Zhang D."/>
            <person name="Wang J.Y."/>
            <person name="Li Y.F."/>
            <person name="Zhong Z.M."/>
            <person name="Liu X."/>
            <person name="Yu X."/>
            <person name="Liu D.K."/>
            <person name="Tu X.D."/>
            <person name="Liu B."/>
            <person name="Hao Y."/>
            <person name="Liao X.Y."/>
            <person name="Jiang Y.T."/>
            <person name="Sun W.H."/>
            <person name="Chen J."/>
            <person name="Chen Y.Q."/>
            <person name="Ai Y."/>
            <person name="Zhai J.W."/>
            <person name="Wu S.S."/>
            <person name="Zhou Z."/>
            <person name="Hsiao Y.Y."/>
            <person name="Wu W.L."/>
            <person name="Chen Y.Y."/>
            <person name="Lin Y.F."/>
            <person name="Hsu J.L."/>
            <person name="Li C.Y."/>
            <person name="Wang Z.W."/>
            <person name="Zhao X."/>
            <person name="Zhong W.Y."/>
            <person name="Ma X.K."/>
            <person name="Ma L."/>
            <person name="Huang J."/>
            <person name="Chen G.Z."/>
            <person name="Huang M.Z."/>
            <person name="Huang L."/>
            <person name="Peng D.H."/>
            <person name="Luo Y.B."/>
            <person name="Zou S.Q."/>
            <person name="Chen S.P."/>
            <person name="Lan S."/>
            <person name="Tsai W.C."/>
            <person name="Van de Peer Y."/>
            <person name="Liu Z.J."/>
        </authorList>
    </citation>
    <scope>NUCLEOTIDE SEQUENCE [LARGE SCALE GENOMIC DNA]</scope>
    <source>
        <strain evidence="1">Lor288</strain>
    </source>
</reference>
<dbReference type="Proteomes" id="UP001412067">
    <property type="component" value="Unassembled WGS sequence"/>
</dbReference>
<organism evidence="1 2">
    <name type="scientific">Platanthera guangdongensis</name>
    <dbReference type="NCBI Taxonomy" id="2320717"/>
    <lineage>
        <taxon>Eukaryota</taxon>
        <taxon>Viridiplantae</taxon>
        <taxon>Streptophyta</taxon>
        <taxon>Embryophyta</taxon>
        <taxon>Tracheophyta</taxon>
        <taxon>Spermatophyta</taxon>
        <taxon>Magnoliopsida</taxon>
        <taxon>Liliopsida</taxon>
        <taxon>Asparagales</taxon>
        <taxon>Orchidaceae</taxon>
        <taxon>Orchidoideae</taxon>
        <taxon>Orchideae</taxon>
        <taxon>Orchidinae</taxon>
        <taxon>Platanthera</taxon>
    </lineage>
</organism>
<keyword evidence="1" id="KW-0238">DNA-binding</keyword>
<keyword evidence="2" id="KW-1185">Reference proteome</keyword>
<dbReference type="GO" id="GO:0003677">
    <property type="term" value="F:DNA binding"/>
    <property type="evidence" value="ECO:0007669"/>
    <property type="project" value="UniProtKB-KW"/>
</dbReference>
<comment type="caution">
    <text evidence="1">The sequence shown here is derived from an EMBL/GenBank/DDBJ whole genome shotgun (WGS) entry which is preliminary data.</text>
</comment>
<sequence>MWREKVSLIRRLLISWKRSDSLGPLVKCQERGRIQTCVLLHELCYASLILKAHNVPPSLLVQFLREHRSEWANAYSAASLRASPFVVPGMRVGNGFLGSHVNIPLAHTVENAESSFGYVWDSGGRQWETFVVLEAFDFSTVGKVRPELFTKRRPAARRPRAALDSPALTPANSGSRCVGNFFYPLTAGSSGIACRSFGVEFFSE</sequence>
<evidence type="ECO:0000313" key="1">
    <source>
        <dbReference type="EMBL" id="KAK8961200.1"/>
    </source>
</evidence>
<dbReference type="InterPro" id="IPR044830">
    <property type="entry name" value="HD-Zip_III"/>
</dbReference>
<keyword evidence="1" id="KW-0371">Homeobox</keyword>